<protein>
    <submittedName>
        <fullName evidence="1">Uncharacterized protein</fullName>
    </submittedName>
</protein>
<sequence>MKTKLTNLAKGVLSERVPEAKYPSLMQQLEEARKEWLNAQNYYNNVSDTDLVDYAAYLIQASEKKYNYLLKRARHEGLEYSPFN</sequence>
<dbReference type="InterPro" id="IPR019644">
    <property type="entry name" value="DUF2508"/>
</dbReference>
<dbReference type="EMBL" id="FMJE01000005">
    <property type="protein sequence ID" value="SCM82642.1"/>
    <property type="molecule type" value="Genomic_DNA"/>
</dbReference>
<name>A0A212LYM1_9FIRM</name>
<accession>A0A212LYM1</accession>
<reference evidence="1" key="1">
    <citation type="submission" date="2016-08" db="EMBL/GenBank/DDBJ databases">
        <authorList>
            <person name="Seilhamer J.J."/>
        </authorList>
    </citation>
    <scope>NUCLEOTIDE SEQUENCE</scope>
    <source>
        <strain evidence="1">86</strain>
    </source>
</reference>
<dbReference type="RefSeq" id="WP_075756185.1">
    <property type="nucleotide sequence ID" value="NZ_LT608335.1"/>
</dbReference>
<evidence type="ECO:0000313" key="1">
    <source>
        <dbReference type="EMBL" id="SCM82642.1"/>
    </source>
</evidence>
<gene>
    <name evidence="1" type="ORF">KL86SPO_50413</name>
</gene>
<dbReference type="AlphaFoldDB" id="A0A212LYM1"/>
<proteinExistence type="predicted"/>
<dbReference type="Pfam" id="PF10704">
    <property type="entry name" value="DUF2508"/>
    <property type="match status" value="1"/>
</dbReference>
<organism evidence="1">
    <name type="scientific">uncultured Sporomusa sp</name>
    <dbReference type="NCBI Taxonomy" id="307249"/>
    <lineage>
        <taxon>Bacteria</taxon>
        <taxon>Bacillati</taxon>
        <taxon>Bacillota</taxon>
        <taxon>Negativicutes</taxon>
        <taxon>Selenomonadales</taxon>
        <taxon>Sporomusaceae</taxon>
        <taxon>Sporomusa</taxon>
        <taxon>environmental samples</taxon>
    </lineage>
</organism>